<gene>
    <name evidence="1" type="ORF">GO495_20820</name>
</gene>
<comment type="caution">
    <text evidence="1">The sequence shown here is derived from an EMBL/GenBank/DDBJ whole genome shotgun (WGS) entry which is preliminary data.</text>
</comment>
<reference evidence="1 2" key="1">
    <citation type="submission" date="2019-12" db="EMBL/GenBank/DDBJ databases">
        <title>The draft genomic sequence of strain Chitinophaga oryziterrae JCM 16595.</title>
        <authorList>
            <person name="Zhang X."/>
        </authorList>
    </citation>
    <scope>NUCLEOTIDE SEQUENCE [LARGE SCALE GENOMIC DNA]</scope>
    <source>
        <strain evidence="1 2">JCM 16595</strain>
    </source>
</reference>
<evidence type="ECO:0000313" key="2">
    <source>
        <dbReference type="Proteomes" id="UP000468388"/>
    </source>
</evidence>
<evidence type="ECO:0000313" key="1">
    <source>
        <dbReference type="EMBL" id="MVT43053.1"/>
    </source>
</evidence>
<dbReference type="Proteomes" id="UP000468388">
    <property type="component" value="Unassembled WGS sequence"/>
</dbReference>
<dbReference type="AlphaFoldDB" id="A0A6N8JCW2"/>
<sequence>MGIVKSKVLVKYNLKRDSAHLNLKLTNEDKLPILTGGVFYAHWTEDHSSILLAFGDVFKIWHQMEYELKSIKPDSSASWDFSVKNFFTDSTTAVLGGG</sequence>
<organism evidence="1 2">
    <name type="scientific">Chitinophaga oryziterrae</name>
    <dbReference type="NCBI Taxonomy" id="1031224"/>
    <lineage>
        <taxon>Bacteria</taxon>
        <taxon>Pseudomonadati</taxon>
        <taxon>Bacteroidota</taxon>
        <taxon>Chitinophagia</taxon>
        <taxon>Chitinophagales</taxon>
        <taxon>Chitinophagaceae</taxon>
        <taxon>Chitinophaga</taxon>
    </lineage>
</organism>
<dbReference type="RefSeq" id="WP_157301661.1">
    <property type="nucleotide sequence ID" value="NZ_BAAAZB010000004.1"/>
</dbReference>
<proteinExistence type="predicted"/>
<dbReference type="EMBL" id="WRXO01000006">
    <property type="protein sequence ID" value="MVT43053.1"/>
    <property type="molecule type" value="Genomic_DNA"/>
</dbReference>
<keyword evidence="2" id="KW-1185">Reference proteome</keyword>
<name>A0A6N8JCW2_9BACT</name>
<protein>
    <submittedName>
        <fullName evidence="1">Uncharacterized protein</fullName>
    </submittedName>
</protein>
<accession>A0A6N8JCW2</accession>